<dbReference type="RefSeq" id="WP_407328647.1">
    <property type="nucleotide sequence ID" value="NZ_CP136865.1"/>
</dbReference>
<dbReference type="EMBL" id="CP136865">
    <property type="protein sequence ID" value="WOJ97689.1"/>
    <property type="molecule type" value="Genomic_DNA"/>
</dbReference>
<accession>A0ABZ0IDQ1</accession>
<keyword evidence="2" id="KW-0229">DNA integration</keyword>
<dbReference type="SUPFAM" id="SSF56349">
    <property type="entry name" value="DNA breaking-rejoining enzymes"/>
    <property type="match status" value="1"/>
</dbReference>
<evidence type="ECO:0000256" key="5">
    <source>
        <dbReference type="PROSITE-ProRule" id="PRU01248"/>
    </source>
</evidence>
<reference evidence="8 9" key="1">
    <citation type="submission" date="2023-10" db="EMBL/GenBank/DDBJ databases">
        <title>Two novel species belonging to the OM43/NOR5 clade.</title>
        <authorList>
            <person name="Park M."/>
        </authorList>
    </citation>
    <scope>NUCLEOTIDE SEQUENCE [LARGE SCALE GENOMIC DNA]</scope>
    <source>
        <strain evidence="8 9">IMCC45268</strain>
    </source>
</reference>
<keyword evidence="9" id="KW-1185">Reference proteome</keyword>
<feature type="domain" description="Tyr recombinase" evidence="6">
    <location>
        <begin position="118"/>
        <end position="331"/>
    </location>
</feature>
<dbReference type="InterPro" id="IPR013762">
    <property type="entry name" value="Integrase-like_cat_sf"/>
</dbReference>
<dbReference type="InterPro" id="IPR044068">
    <property type="entry name" value="CB"/>
</dbReference>
<keyword evidence="3 5" id="KW-0238">DNA-binding</keyword>
<dbReference type="NCBIfam" id="TIGR02249">
    <property type="entry name" value="integrase_gron"/>
    <property type="match status" value="1"/>
</dbReference>
<sequence length="336" mass="38926">MYSDFKPSMDDIRPSVPQQPVRFMDQLRRHMRDSGYAWKTEKTYIHWIRRFIVFHNKKHPQQLSATHVEQYLSYLGNERQCSPATQRIALNALVYLFVKFMGIKLELLNYRKANPKRRLPVVLTHHEVSQILEQLTGNYRLMVELLYGSGIRLNELLNLRIKDLDFELNTITVRSGKGDKDRVTLLPLSLKTVLKAQIQQVEKLHQRDIEDGFGEVYMPYALARKYPSAAKELAWQFVFPATRIGADPRSGVLRRHHLHESCLRKAVGKARTKSGITKLVRCHTFRHSFATRLLQQGYDLRTIQKLLGHSDVKTTEIYTHVLGRGAMGVISPIDSP</sequence>
<evidence type="ECO:0000256" key="3">
    <source>
        <dbReference type="ARBA" id="ARBA00023125"/>
    </source>
</evidence>
<dbReference type="Pfam" id="PF00589">
    <property type="entry name" value="Phage_integrase"/>
    <property type="match status" value="1"/>
</dbReference>
<dbReference type="InterPro" id="IPR011010">
    <property type="entry name" value="DNA_brk_join_enz"/>
</dbReference>
<dbReference type="Proteomes" id="UP001626549">
    <property type="component" value="Chromosome"/>
</dbReference>
<dbReference type="PANTHER" id="PTHR30349:SF64">
    <property type="entry name" value="PROPHAGE INTEGRASE INTD-RELATED"/>
    <property type="match status" value="1"/>
</dbReference>
<evidence type="ECO:0000256" key="2">
    <source>
        <dbReference type="ARBA" id="ARBA00022908"/>
    </source>
</evidence>
<dbReference type="InterPro" id="IPR004107">
    <property type="entry name" value="Integrase_SAM-like_N"/>
</dbReference>
<dbReference type="PROSITE" id="PS51898">
    <property type="entry name" value="TYR_RECOMBINASE"/>
    <property type="match status" value="1"/>
</dbReference>
<evidence type="ECO:0000259" key="7">
    <source>
        <dbReference type="PROSITE" id="PS51900"/>
    </source>
</evidence>
<gene>
    <name evidence="8" type="ORF">R0137_03725</name>
</gene>
<comment type="similarity">
    <text evidence="1">Belongs to the 'phage' integrase family.</text>
</comment>
<evidence type="ECO:0000313" key="8">
    <source>
        <dbReference type="EMBL" id="WOJ97689.1"/>
    </source>
</evidence>
<evidence type="ECO:0000313" key="9">
    <source>
        <dbReference type="Proteomes" id="UP001626549"/>
    </source>
</evidence>
<dbReference type="Gene3D" id="1.10.150.130">
    <property type="match status" value="1"/>
</dbReference>
<evidence type="ECO:0000256" key="1">
    <source>
        <dbReference type="ARBA" id="ARBA00008857"/>
    </source>
</evidence>
<keyword evidence="4" id="KW-0233">DNA recombination</keyword>
<dbReference type="Gene3D" id="1.10.443.10">
    <property type="entry name" value="Intergrase catalytic core"/>
    <property type="match status" value="1"/>
</dbReference>
<dbReference type="InterPro" id="IPR002104">
    <property type="entry name" value="Integrase_catalytic"/>
</dbReference>
<dbReference type="InterPro" id="IPR010998">
    <property type="entry name" value="Integrase_recombinase_N"/>
</dbReference>
<dbReference type="InterPro" id="IPR011946">
    <property type="entry name" value="Integrase_integron-type"/>
</dbReference>
<dbReference type="PROSITE" id="PS51900">
    <property type="entry name" value="CB"/>
    <property type="match status" value="1"/>
</dbReference>
<organism evidence="8 9">
    <name type="scientific">Congregibacter brevis</name>
    <dbReference type="NCBI Taxonomy" id="3081201"/>
    <lineage>
        <taxon>Bacteria</taxon>
        <taxon>Pseudomonadati</taxon>
        <taxon>Pseudomonadota</taxon>
        <taxon>Gammaproteobacteria</taxon>
        <taxon>Cellvibrionales</taxon>
        <taxon>Halieaceae</taxon>
        <taxon>Congregibacter</taxon>
    </lineage>
</organism>
<feature type="domain" description="Core-binding (CB)" evidence="7">
    <location>
        <begin position="18"/>
        <end position="101"/>
    </location>
</feature>
<protein>
    <submittedName>
        <fullName evidence="8">Integron integrase</fullName>
    </submittedName>
</protein>
<dbReference type="Pfam" id="PF13495">
    <property type="entry name" value="Phage_int_SAM_4"/>
    <property type="match status" value="1"/>
</dbReference>
<evidence type="ECO:0000259" key="6">
    <source>
        <dbReference type="PROSITE" id="PS51898"/>
    </source>
</evidence>
<proteinExistence type="inferred from homology"/>
<dbReference type="PANTHER" id="PTHR30349">
    <property type="entry name" value="PHAGE INTEGRASE-RELATED"/>
    <property type="match status" value="1"/>
</dbReference>
<evidence type="ECO:0000256" key="4">
    <source>
        <dbReference type="ARBA" id="ARBA00023172"/>
    </source>
</evidence>
<dbReference type="InterPro" id="IPR050090">
    <property type="entry name" value="Tyrosine_recombinase_XerCD"/>
</dbReference>
<name>A0ABZ0IDQ1_9GAMM</name>